<reference evidence="3" key="1">
    <citation type="submission" date="2020-10" db="EMBL/GenBank/DDBJ databases">
        <authorList>
            <person name="Gilroy R."/>
        </authorList>
    </citation>
    <scope>NUCLEOTIDE SEQUENCE</scope>
    <source>
        <strain evidence="3">ChiW13-3771</strain>
    </source>
</reference>
<dbReference type="EMBL" id="DVHN01000101">
    <property type="protein sequence ID" value="HIR88870.1"/>
    <property type="molecule type" value="Genomic_DNA"/>
</dbReference>
<organism evidence="3 4">
    <name type="scientific">Candidatus Fimimorpha faecalis</name>
    <dbReference type="NCBI Taxonomy" id="2840824"/>
    <lineage>
        <taxon>Bacteria</taxon>
        <taxon>Bacillati</taxon>
        <taxon>Bacillota</taxon>
        <taxon>Clostridia</taxon>
        <taxon>Eubacteriales</taxon>
        <taxon>Candidatus Fimimorpha</taxon>
    </lineage>
</organism>
<keyword evidence="1" id="KW-0802">TPR repeat</keyword>
<gene>
    <name evidence="3" type="ORF">IAC96_07985</name>
</gene>
<proteinExistence type="predicted"/>
<evidence type="ECO:0000256" key="2">
    <source>
        <dbReference type="SAM" id="Phobius"/>
    </source>
</evidence>
<evidence type="ECO:0000313" key="4">
    <source>
        <dbReference type="Proteomes" id="UP000824201"/>
    </source>
</evidence>
<evidence type="ECO:0000256" key="1">
    <source>
        <dbReference type="PROSITE-ProRule" id="PRU00339"/>
    </source>
</evidence>
<name>A0A9D1EEV4_9FIRM</name>
<dbReference type="Gene3D" id="1.25.40.10">
    <property type="entry name" value="Tetratricopeptide repeat domain"/>
    <property type="match status" value="1"/>
</dbReference>
<feature type="repeat" description="TPR" evidence="1">
    <location>
        <begin position="115"/>
        <end position="148"/>
    </location>
</feature>
<keyword evidence="2" id="KW-0472">Membrane</keyword>
<dbReference type="AlphaFoldDB" id="A0A9D1EEV4"/>
<keyword evidence="2" id="KW-0812">Transmembrane</keyword>
<dbReference type="PROSITE" id="PS50293">
    <property type="entry name" value="TPR_REGION"/>
    <property type="match status" value="1"/>
</dbReference>
<reference evidence="3" key="2">
    <citation type="journal article" date="2021" name="PeerJ">
        <title>Extensive microbial diversity within the chicken gut microbiome revealed by metagenomics and culture.</title>
        <authorList>
            <person name="Gilroy R."/>
            <person name="Ravi A."/>
            <person name="Getino M."/>
            <person name="Pursley I."/>
            <person name="Horton D.L."/>
            <person name="Alikhan N.F."/>
            <person name="Baker D."/>
            <person name="Gharbi K."/>
            <person name="Hall N."/>
            <person name="Watson M."/>
            <person name="Adriaenssens E.M."/>
            <person name="Foster-Nyarko E."/>
            <person name="Jarju S."/>
            <person name="Secka A."/>
            <person name="Antonio M."/>
            <person name="Oren A."/>
            <person name="Chaudhuri R.R."/>
            <person name="La Ragione R."/>
            <person name="Hildebrand F."/>
            <person name="Pallen M.J."/>
        </authorList>
    </citation>
    <scope>NUCLEOTIDE SEQUENCE</scope>
    <source>
        <strain evidence="3">ChiW13-3771</strain>
    </source>
</reference>
<evidence type="ECO:0008006" key="5">
    <source>
        <dbReference type="Google" id="ProtNLM"/>
    </source>
</evidence>
<dbReference type="InterPro" id="IPR011990">
    <property type="entry name" value="TPR-like_helical_dom_sf"/>
</dbReference>
<dbReference type="Proteomes" id="UP000824201">
    <property type="component" value="Unassembled WGS sequence"/>
</dbReference>
<dbReference type="SUPFAM" id="SSF48452">
    <property type="entry name" value="TPR-like"/>
    <property type="match status" value="1"/>
</dbReference>
<dbReference type="SMART" id="SM00028">
    <property type="entry name" value="TPR"/>
    <property type="match status" value="1"/>
</dbReference>
<feature type="transmembrane region" description="Helical" evidence="2">
    <location>
        <begin position="12"/>
        <end position="33"/>
    </location>
</feature>
<sequence length="182" mass="20971">MKKKWRKIQESKYFYTVTCLSFIFLLMGVLVFIPDGKNKEAFQSLWAQGRQAMEQENYVVAVEKLEEAVSYIGNTVGEQEFELVKELAETQGKANFQEEAAETYTRLLNAGENTAELYIKRGLLYDQMGEYSKVLDDYQNAVRADPYNQNVYETIAQQLEAQQHGNEAEVFRETARKFLGSS</sequence>
<protein>
    <recommendedName>
        <fullName evidence="5">Tetratricopeptide repeat protein</fullName>
    </recommendedName>
</protein>
<accession>A0A9D1EEV4</accession>
<comment type="caution">
    <text evidence="3">The sequence shown here is derived from an EMBL/GenBank/DDBJ whole genome shotgun (WGS) entry which is preliminary data.</text>
</comment>
<dbReference type="PROSITE" id="PS50005">
    <property type="entry name" value="TPR"/>
    <property type="match status" value="1"/>
</dbReference>
<evidence type="ECO:0000313" key="3">
    <source>
        <dbReference type="EMBL" id="HIR88870.1"/>
    </source>
</evidence>
<dbReference type="InterPro" id="IPR019734">
    <property type="entry name" value="TPR_rpt"/>
</dbReference>
<keyword evidence="2" id="KW-1133">Transmembrane helix</keyword>